<reference evidence="1" key="1">
    <citation type="journal article" date="2021" name="Environ. Microbiol.">
        <title>Gene family expansions and transcriptome signatures uncover fungal adaptations to wood decay.</title>
        <authorList>
            <person name="Hage H."/>
            <person name="Miyauchi S."/>
            <person name="Viragh M."/>
            <person name="Drula E."/>
            <person name="Min B."/>
            <person name="Chaduli D."/>
            <person name="Navarro D."/>
            <person name="Favel A."/>
            <person name="Norest M."/>
            <person name="Lesage-Meessen L."/>
            <person name="Balint B."/>
            <person name="Merenyi Z."/>
            <person name="de Eugenio L."/>
            <person name="Morin E."/>
            <person name="Martinez A.T."/>
            <person name="Baldrian P."/>
            <person name="Stursova M."/>
            <person name="Martinez M.J."/>
            <person name="Novotny C."/>
            <person name="Magnuson J.K."/>
            <person name="Spatafora J.W."/>
            <person name="Maurice S."/>
            <person name="Pangilinan J."/>
            <person name="Andreopoulos W."/>
            <person name="LaButti K."/>
            <person name="Hundley H."/>
            <person name="Na H."/>
            <person name="Kuo A."/>
            <person name="Barry K."/>
            <person name="Lipzen A."/>
            <person name="Henrissat B."/>
            <person name="Riley R."/>
            <person name="Ahrendt S."/>
            <person name="Nagy L.G."/>
            <person name="Grigoriev I.V."/>
            <person name="Martin F."/>
            <person name="Rosso M.N."/>
        </authorList>
    </citation>
    <scope>NUCLEOTIDE SEQUENCE</scope>
    <source>
        <strain evidence="1">CBS 384.51</strain>
    </source>
</reference>
<organism evidence="1 2">
    <name type="scientific">Irpex rosettiformis</name>
    <dbReference type="NCBI Taxonomy" id="378272"/>
    <lineage>
        <taxon>Eukaryota</taxon>
        <taxon>Fungi</taxon>
        <taxon>Dikarya</taxon>
        <taxon>Basidiomycota</taxon>
        <taxon>Agaricomycotina</taxon>
        <taxon>Agaricomycetes</taxon>
        <taxon>Polyporales</taxon>
        <taxon>Irpicaceae</taxon>
        <taxon>Irpex</taxon>
    </lineage>
</organism>
<accession>A0ACB8TXM0</accession>
<proteinExistence type="predicted"/>
<name>A0ACB8TXM0_9APHY</name>
<dbReference type="Proteomes" id="UP001055072">
    <property type="component" value="Unassembled WGS sequence"/>
</dbReference>
<sequence>MVTDRQLSNLLVIGPPFSAKARQRLSEHFSKITHIESNSEPVSDELYAEADVIYGFPVNKIPSAKHVPRLKFIQLTSAGSELILASPFGKDPESKKIPILSASGVHTTAIPQHFIATTLMLFHHLQEQVVTSYVEKRWGGRIELLGENFGHRELSTQTVGFLGYGHIGRESARLAKAFGANIIVATPSGLKKAQEGYIIPGFGDPDGSIPSAWYSTNDLSSFTTFLSQSDVVLMSLPSTPATHHILNTTTIAHLKPSAVIVNVGRGDAIETNALIAALDQGRIAGAALDVTDPEPLPDGHTLYGRKNVILTPHLSGFAKDYYDHVVDILLANIRCYKEKKELLNVVERERGY</sequence>
<protein>
    <submittedName>
        <fullName evidence="1">D-isomer specific 2-hydroxyacid dehydrogenase</fullName>
    </submittedName>
</protein>
<dbReference type="EMBL" id="MU274921">
    <property type="protein sequence ID" value="KAI0086751.1"/>
    <property type="molecule type" value="Genomic_DNA"/>
</dbReference>
<evidence type="ECO:0000313" key="2">
    <source>
        <dbReference type="Proteomes" id="UP001055072"/>
    </source>
</evidence>
<evidence type="ECO:0000313" key="1">
    <source>
        <dbReference type="EMBL" id="KAI0086751.1"/>
    </source>
</evidence>
<gene>
    <name evidence="1" type="ORF">BDY19DRAFT_986370</name>
</gene>
<comment type="caution">
    <text evidence="1">The sequence shown here is derived from an EMBL/GenBank/DDBJ whole genome shotgun (WGS) entry which is preliminary data.</text>
</comment>
<keyword evidence="2" id="KW-1185">Reference proteome</keyword>